<dbReference type="Proteomes" id="UP000074914">
    <property type="component" value="Chromosome"/>
</dbReference>
<dbReference type="PANTHER" id="PTHR30569">
    <property type="entry name" value="CYTOSINE TRANSPORTER CODB"/>
    <property type="match status" value="1"/>
</dbReference>
<evidence type="ECO:0000256" key="2">
    <source>
        <dbReference type="ARBA" id="ARBA00008974"/>
    </source>
</evidence>
<keyword evidence="4 6" id="KW-1133">Transmembrane helix</keyword>
<proteinExistence type="inferred from homology"/>
<dbReference type="EMBL" id="CP013236">
    <property type="protein sequence ID" value="AMP12767.1"/>
    <property type="molecule type" value="Genomic_DNA"/>
</dbReference>
<feature type="transmembrane region" description="Helical" evidence="6">
    <location>
        <begin position="169"/>
        <end position="192"/>
    </location>
</feature>
<comment type="subcellular location">
    <subcellularLocation>
        <location evidence="1">Membrane</location>
        <topology evidence="1">Multi-pass membrane protein</topology>
    </subcellularLocation>
</comment>
<evidence type="ECO:0000313" key="7">
    <source>
        <dbReference type="EMBL" id="AMP12767.1"/>
    </source>
</evidence>
<evidence type="ECO:0000256" key="3">
    <source>
        <dbReference type="ARBA" id="ARBA00022692"/>
    </source>
</evidence>
<comment type="similarity">
    <text evidence="2">Belongs to the purine-cytosine permease (2.A.39) family.</text>
</comment>
<feature type="transmembrane region" description="Helical" evidence="6">
    <location>
        <begin position="107"/>
        <end position="127"/>
    </location>
</feature>
<protein>
    <submittedName>
        <fullName evidence="7">Permease for cytosine/purine, uracil, thiamine, allantoin family protein</fullName>
    </submittedName>
</protein>
<evidence type="ECO:0000256" key="4">
    <source>
        <dbReference type="ARBA" id="ARBA00022989"/>
    </source>
</evidence>
<accession>A0ABN4M5W9</accession>
<feature type="transmembrane region" description="Helical" evidence="6">
    <location>
        <begin position="139"/>
        <end position="157"/>
    </location>
</feature>
<keyword evidence="5 6" id="KW-0472">Membrane</keyword>
<feature type="transmembrane region" description="Helical" evidence="6">
    <location>
        <begin position="32"/>
        <end position="52"/>
    </location>
</feature>
<evidence type="ECO:0000256" key="1">
    <source>
        <dbReference type="ARBA" id="ARBA00004141"/>
    </source>
</evidence>
<gene>
    <name evidence="7" type="ORF">CPter291_0481</name>
</gene>
<organism evidence="7 8">
    <name type="scientific">Collimonas pratensis</name>
    <dbReference type="NCBI Taxonomy" id="279113"/>
    <lineage>
        <taxon>Bacteria</taxon>
        <taxon>Pseudomonadati</taxon>
        <taxon>Pseudomonadota</taxon>
        <taxon>Betaproteobacteria</taxon>
        <taxon>Burkholderiales</taxon>
        <taxon>Oxalobacteraceae</taxon>
        <taxon>Collimonas</taxon>
    </lineage>
</organism>
<feature type="transmembrane region" description="Helical" evidence="6">
    <location>
        <begin position="246"/>
        <end position="271"/>
    </location>
</feature>
<feature type="transmembrane region" description="Helical" evidence="6">
    <location>
        <begin position="341"/>
        <end position="361"/>
    </location>
</feature>
<keyword evidence="3 6" id="KW-0812">Transmembrane</keyword>
<keyword evidence="8" id="KW-1185">Reference proteome</keyword>
<feature type="transmembrane region" description="Helical" evidence="6">
    <location>
        <begin position="308"/>
        <end position="329"/>
    </location>
</feature>
<evidence type="ECO:0000256" key="5">
    <source>
        <dbReference type="ARBA" id="ARBA00023136"/>
    </source>
</evidence>
<dbReference type="Pfam" id="PF02133">
    <property type="entry name" value="Transp_cyt_pur"/>
    <property type="match status" value="1"/>
</dbReference>
<evidence type="ECO:0000256" key="6">
    <source>
        <dbReference type="SAM" id="Phobius"/>
    </source>
</evidence>
<reference evidence="7 8" key="1">
    <citation type="submission" date="2015-11" db="EMBL/GenBank/DDBJ databases">
        <title>Exploring the genomic traits of fungus-feeding bacterial genus Collimonas.</title>
        <authorList>
            <person name="Song C."/>
            <person name="Schmidt R."/>
            <person name="de Jager V."/>
            <person name="Krzyzanowska D."/>
            <person name="Jongedijk E."/>
            <person name="Cankar K."/>
            <person name="Beekwilder J."/>
            <person name="van Veen A."/>
            <person name="de Boer W."/>
            <person name="van Veen J.A."/>
            <person name="Garbeva P."/>
        </authorList>
    </citation>
    <scope>NUCLEOTIDE SEQUENCE [LARGE SCALE GENOMIC DNA]</scope>
    <source>
        <strain evidence="7 8">Ter291</strain>
    </source>
</reference>
<dbReference type="Gene3D" id="1.10.4160.10">
    <property type="entry name" value="Hydantoin permease"/>
    <property type="match status" value="1"/>
</dbReference>
<feature type="transmembrane region" description="Helical" evidence="6">
    <location>
        <begin position="64"/>
        <end position="87"/>
    </location>
</feature>
<evidence type="ECO:0000313" key="8">
    <source>
        <dbReference type="Proteomes" id="UP000074914"/>
    </source>
</evidence>
<feature type="transmembrane region" description="Helical" evidence="6">
    <location>
        <begin position="373"/>
        <end position="395"/>
    </location>
</feature>
<sequence>MTVIMIAIGFDIAAFMIGVALAKGLTLADAICSALLGSTLLGLLAISCSIVGSRTGLSTTRIAWFAFGHYGARPIALISGISLLGWFGVQAGFLGSNLADIFETFGMHIPAAVFSIGGGILMTSTAIYGYRSMERLSRWTVPALIFTMGMAITLLFLRNKGLAPQAVVHPIKFTAATGYVIGGFLSAVSCFPDISRYARSTRDAALGAFFGFFLGNSLMLVIAIVLAKYTGEADVVKLFSGLHMAAFAIVVLTLAQWAVNTSNIYSISLAFSNVVPEAGIPKAVYAIAAGIVGTALAAAGLADHFLNFLVMMSIVIAPIGGAYSGYYFLTLRGQLPKTAPAVVPITLLAWFVGILFGWLTMRSDPGNGLFGAGAFTLTTVSPVDGFLIAFLVSGLPSLGFRPKKILESA</sequence>
<dbReference type="InterPro" id="IPR030191">
    <property type="entry name" value="CodB"/>
</dbReference>
<name>A0ABN4M5W9_9BURK</name>
<feature type="transmembrane region" description="Helical" evidence="6">
    <location>
        <begin position="283"/>
        <end position="302"/>
    </location>
</feature>
<dbReference type="PANTHER" id="PTHR30569:SF0">
    <property type="entry name" value="CYTOSINE PERMEASE"/>
    <property type="match status" value="1"/>
</dbReference>
<feature type="transmembrane region" description="Helical" evidence="6">
    <location>
        <begin position="204"/>
        <end position="226"/>
    </location>
</feature>
<dbReference type="InterPro" id="IPR001248">
    <property type="entry name" value="Pur-cyt_permease"/>
</dbReference>